<dbReference type="InterPro" id="IPR005789">
    <property type="entry name" value="Thr_deHydtase_catblc"/>
</dbReference>
<dbReference type="CDD" id="cd01562">
    <property type="entry name" value="Thr-dehyd"/>
    <property type="match status" value="1"/>
</dbReference>
<dbReference type="InterPro" id="IPR036052">
    <property type="entry name" value="TrpB-like_PALP_sf"/>
</dbReference>
<feature type="domain" description="Tryptophan synthase beta chain-like PALP" evidence="6">
    <location>
        <begin position="35"/>
        <end position="320"/>
    </location>
</feature>
<dbReference type="EC" id="4.3.1.19" evidence="7"/>
<dbReference type="GO" id="GO:0009097">
    <property type="term" value="P:isoleucine biosynthetic process"/>
    <property type="evidence" value="ECO:0007669"/>
    <property type="project" value="TreeGrafter"/>
</dbReference>
<dbReference type="SUPFAM" id="SSF55021">
    <property type="entry name" value="ACT-like"/>
    <property type="match status" value="1"/>
</dbReference>
<evidence type="ECO:0000259" key="6">
    <source>
        <dbReference type="Pfam" id="PF00291"/>
    </source>
</evidence>
<evidence type="ECO:0000313" key="8">
    <source>
        <dbReference type="Proteomes" id="UP000095332"/>
    </source>
</evidence>
<evidence type="ECO:0000313" key="7">
    <source>
        <dbReference type="EMBL" id="CUQ44716.1"/>
    </source>
</evidence>
<dbReference type="AlphaFoldDB" id="A0A174WGL8"/>
<evidence type="ECO:0000256" key="4">
    <source>
        <dbReference type="ARBA" id="ARBA00023239"/>
    </source>
</evidence>
<dbReference type="InterPro" id="IPR050147">
    <property type="entry name" value="Ser/Thr_Dehydratase"/>
</dbReference>
<dbReference type="InterPro" id="IPR001926">
    <property type="entry name" value="TrpB-like_PALP"/>
</dbReference>
<comment type="similarity">
    <text evidence="2">Belongs to the serine/threonine dehydratase family.</text>
</comment>
<dbReference type="GO" id="GO:0004794">
    <property type="term" value="F:threonine deaminase activity"/>
    <property type="evidence" value="ECO:0007669"/>
    <property type="project" value="UniProtKB-EC"/>
</dbReference>
<keyword evidence="4 7" id="KW-0456">Lyase</keyword>
<comment type="cofactor">
    <cofactor evidence="1">
        <name>pyridoxal 5'-phosphate</name>
        <dbReference type="ChEBI" id="CHEBI:597326"/>
    </cofactor>
</comment>
<keyword evidence="3" id="KW-0663">Pyridoxal phosphate</keyword>
<dbReference type="Gene3D" id="3.40.50.1100">
    <property type="match status" value="2"/>
</dbReference>
<dbReference type="FunFam" id="3.40.50.1100:FF:000007">
    <property type="entry name" value="L-threonine dehydratase catabolic TdcB"/>
    <property type="match status" value="1"/>
</dbReference>
<evidence type="ECO:0000256" key="1">
    <source>
        <dbReference type="ARBA" id="ARBA00001933"/>
    </source>
</evidence>
<dbReference type="InterPro" id="IPR044561">
    <property type="entry name" value="ACT_ThrD-II-like"/>
</dbReference>
<accession>A0A174WGL8</accession>
<name>A0A174WGL8_PARDI</name>
<evidence type="ECO:0000256" key="3">
    <source>
        <dbReference type="ARBA" id="ARBA00022898"/>
    </source>
</evidence>
<dbReference type="NCBIfam" id="TIGR01127">
    <property type="entry name" value="ilvA_1Cterm"/>
    <property type="match status" value="1"/>
</dbReference>
<dbReference type="PANTHER" id="PTHR48078">
    <property type="entry name" value="THREONINE DEHYDRATASE, MITOCHONDRIAL-RELATED"/>
    <property type="match status" value="1"/>
</dbReference>
<dbReference type="GO" id="GO:0003941">
    <property type="term" value="F:L-serine ammonia-lyase activity"/>
    <property type="evidence" value="ECO:0007669"/>
    <property type="project" value="UniProtKB-EC"/>
</dbReference>
<dbReference type="Gene3D" id="3.30.70.260">
    <property type="match status" value="1"/>
</dbReference>
<dbReference type="EMBL" id="CZBM01000013">
    <property type="protein sequence ID" value="CUQ44716.1"/>
    <property type="molecule type" value="Genomic_DNA"/>
</dbReference>
<comment type="catalytic activity">
    <reaction evidence="5">
        <text>L-serine = pyruvate + NH4(+)</text>
        <dbReference type="Rhea" id="RHEA:19169"/>
        <dbReference type="ChEBI" id="CHEBI:15361"/>
        <dbReference type="ChEBI" id="CHEBI:28938"/>
        <dbReference type="ChEBI" id="CHEBI:33384"/>
        <dbReference type="EC" id="4.3.1.17"/>
    </reaction>
</comment>
<dbReference type="GO" id="GO:0006567">
    <property type="term" value="P:L-threonine catabolic process"/>
    <property type="evidence" value="ECO:0007669"/>
    <property type="project" value="InterPro"/>
</dbReference>
<dbReference type="PANTHER" id="PTHR48078:SF6">
    <property type="entry name" value="L-THREONINE DEHYDRATASE CATABOLIC TDCB"/>
    <property type="match status" value="1"/>
</dbReference>
<evidence type="ECO:0000256" key="2">
    <source>
        <dbReference type="ARBA" id="ARBA00010869"/>
    </source>
</evidence>
<dbReference type="Proteomes" id="UP000095332">
    <property type="component" value="Unassembled WGS sequence"/>
</dbReference>
<gene>
    <name evidence="7" type="primary">tdcB</name>
    <name evidence="7" type="ORF">ERS852560_02966</name>
</gene>
<proteinExistence type="inferred from homology"/>
<evidence type="ECO:0000256" key="5">
    <source>
        <dbReference type="ARBA" id="ARBA00049406"/>
    </source>
</evidence>
<dbReference type="GO" id="GO:0006565">
    <property type="term" value="P:L-serine catabolic process"/>
    <property type="evidence" value="ECO:0007669"/>
    <property type="project" value="TreeGrafter"/>
</dbReference>
<organism evidence="7 8">
    <name type="scientific">Parabacteroides distasonis</name>
    <dbReference type="NCBI Taxonomy" id="823"/>
    <lineage>
        <taxon>Bacteria</taxon>
        <taxon>Pseudomonadati</taxon>
        <taxon>Bacteroidota</taxon>
        <taxon>Bacteroidia</taxon>
        <taxon>Bacteroidales</taxon>
        <taxon>Tannerellaceae</taxon>
        <taxon>Parabacteroides</taxon>
    </lineage>
</organism>
<protein>
    <submittedName>
        <fullName evidence="7">L-threonine dehydratase catabolic TdcB</fullName>
        <ecNumber evidence="7">4.3.1.19</ecNumber>
    </submittedName>
</protein>
<dbReference type="CDD" id="cd04886">
    <property type="entry name" value="ACT_ThrD-II-like"/>
    <property type="match status" value="1"/>
</dbReference>
<dbReference type="Pfam" id="PF00291">
    <property type="entry name" value="PALP"/>
    <property type="match status" value="1"/>
</dbReference>
<dbReference type="InterPro" id="IPR045865">
    <property type="entry name" value="ACT-like_dom_sf"/>
</dbReference>
<dbReference type="SUPFAM" id="SSF53686">
    <property type="entry name" value="Tryptophan synthase beta subunit-like PLP-dependent enzymes"/>
    <property type="match status" value="1"/>
</dbReference>
<sequence>MNRLRYFLYFRGIVLTTDRMLTLDKIYQASYALKTVIRRTDLISAPNINPESHIFLKPENLQVTGSFKVRGACFKIAQLTEEEKSHGVVACSAGNHAQGVALAATAHGIKSLICLPDNAPISKVEATKSYGADVCLVEGVYDDAYNKALQLKDEKGYTFIHPFDDEDVIAGQGTIGLELLEQLPEVEAVIIPIGGGGLISGVAYAIKNLNPNIRVYGVQAKGAPSMLNSIEHGKIERLEGVRTIADGIAVKEPGIHTFDLCQQYVDEIVSVTDDEISTAILALIEQHKLIAEGAGAVAVAAAMFNKVPIKGKKVICLISGGNIDVNILSRVIGRGLQKSGRSCSMTIELVDKPGQLQHVSEIIASTGANVVSVYHERVSHTADINGCYLRLEMETRNQQQINEIRQLLTVSGYKIVEG</sequence>
<reference evidence="7 8" key="1">
    <citation type="submission" date="2015-09" db="EMBL/GenBank/DDBJ databases">
        <authorList>
            <consortium name="Pathogen Informatics"/>
        </authorList>
    </citation>
    <scope>NUCLEOTIDE SEQUENCE [LARGE SCALE GENOMIC DNA]</scope>
    <source>
        <strain evidence="7 8">2789STDY5834948</strain>
    </source>
</reference>